<evidence type="ECO:0000313" key="2">
    <source>
        <dbReference type="Proteomes" id="UP000031443"/>
    </source>
</evidence>
<dbReference type="Proteomes" id="UP000031443">
    <property type="component" value="Unassembled WGS sequence"/>
</dbReference>
<dbReference type="AlphaFoldDB" id="M7BS30"/>
<gene>
    <name evidence="1" type="ORF">UY3_11963</name>
</gene>
<protein>
    <submittedName>
        <fullName evidence="1">Uncharacterized protein</fullName>
    </submittedName>
</protein>
<proteinExistence type="predicted"/>
<sequence length="92" mass="9884">MSEQGPGEKQVEWGEAMGGTESRVSLLPLHAGLGEVAAQQEKANEETFVRPSLGYLVTVNEKLAGLPDEKAALCMLDINRNLGKNNPEFGSE</sequence>
<reference evidence="2" key="1">
    <citation type="journal article" date="2013" name="Nat. Genet.">
        <title>The draft genomes of soft-shell turtle and green sea turtle yield insights into the development and evolution of the turtle-specific body plan.</title>
        <authorList>
            <person name="Wang Z."/>
            <person name="Pascual-Anaya J."/>
            <person name="Zadissa A."/>
            <person name="Li W."/>
            <person name="Niimura Y."/>
            <person name="Huang Z."/>
            <person name="Li C."/>
            <person name="White S."/>
            <person name="Xiong Z."/>
            <person name="Fang D."/>
            <person name="Wang B."/>
            <person name="Ming Y."/>
            <person name="Chen Y."/>
            <person name="Zheng Y."/>
            <person name="Kuraku S."/>
            <person name="Pignatelli M."/>
            <person name="Herrero J."/>
            <person name="Beal K."/>
            <person name="Nozawa M."/>
            <person name="Li Q."/>
            <person name="Wang J."/>
            <person name="Zhang H."/>
            <person name="Yu L."/>
            <person name="Shigenobu S."/>
            <person name="Wang J."/>
            <person name="Liu J."/>
            <person name="Flicek P."/>
            <person name="Searle S."/>
            <person name="Wang J."/>
            <person name="Kuratani S."/>
            <person name="Yin Y."/>
            <person name="Aken B."/>
            <person name="Zhang G."/>
            <person name="Irie N."/>
        </authorList>
    </citation>
    <scope>NUCLEOTIDE SEQUENCE [LARGE SCALE GENOMIC DNA]</scope>
</reference>
<organism evidence="1 2">
    <name type="scientific">Chelonia mydas</name>
    <name type="common">Green sea-turtle</name>
    <name type="synonym">Chelonia agassizi</name>
    <dbReference type="NCBI Taxonomy" id="8469"/>
    <lineage>
        <taxon>Eukaryota</taxon>
        <taxon>Metazoa</taxon>
        <taxon>Chordata</taxon>
        <taxon>Craniata</taxon>
        <taxon>Vertebrata</taxon>
        <taxon>Euteleostomi</taxon>
        <taxon>Archelosauria</taxon>
        <taxon>Testudinata</taxon>
        <taxon>Testudines</taxon>
        <taxon>Cryptodira</taxon>
        <taxon>Durocryptodira</taxon>
        <taxon>Americhelydia</taxon>
        <taxon>Chelonioidea</taxon>
        <taxon>Cheloniidae</taxon>
        <taxon>Chelonia</taxon>
    </lineage>
</organism>
<name>M7BS30_CHEMY</name>
<evidence type="ECO:0000313" key="1">
    <source>
        <dbReference type="EMBL" id="EMP30902.1"/>
    </source>
</evidence>
<dbReference type="EMBL" id="KB547685">
    <property type="protein sequence ID" value="EMP30902.1"/>
    <property type="molecule type" value="Genomic_DNA"/>
</dbReference>
<keyword evidence="2" id="KW-1185">Reference proteome</keyword>
<accession>M7BS30</accession>